<evidence type="ECO:0000313" key="1">
    <source>
        <dbReference type="EMBL" id="SFS06735.1"/>
    </source>
</evidence>
<dbReference type="InterPro" id="IPR018721">
    <property type="entry name" value="DUF2252"/>
</dbReference>
<dbReference type="PANTHER" id="PTHR39441">
    <property type="entry name" value="DUF2252 DOMAIN-CONTAINING PROTEIN"/>
    <property type="match status" value="1"/>
</dbReference>
<keyword evidence="2" id="KW-1185">Reference proteome</keyword>
<dbReference type="STRING" id="474950.SAMN05421771_1247"/>
<protein>
    <submittedName>
        <fullName evidence="1">Uncharacterized conserved protein, DUF2252 family</fullName>
    </submittedName>
</protein>
<sequence>MQAVEPSRRMAVLEQQRRVKMARSAHAYVRGNTLQFYEWLASGSGDKLPQGPAVWICGDCHAGNLGPVANAEGRVEIQIRDLDQTVVGNPAHDLVRLGLSLATAARGSDLPGVTTALMLEQMVLGYGQALSAPRKAAADHEAVELRPIRLTMRAALSRKWRHLAEERIEDETPVIPLGDRFWALTDEERAEVERIVKEAKSDLLLGGNKLRVLDAAYWMKGCSSLGKLRFAVLVGVGKKQDQCYRLLDIKEAVTAAAPMKRAVEMPGDNAARVVAGAKALSPYLGDRMVAAHFKNRPVVMRALMPQDLKVEVDRLTREEAVATAHYLASVVGKAHVRQMDTATRKRWKAELGRNRSKSLDAPGWLWQSVVELVAEHEAAYLEHCRRYALGDCIR</sequence>
<dbReference type="Pfam" id="PF10009">
    <property type="entry name" value="DUF2252"/>
    <property type="match status" value="1"/>
</dbReference>
<dbReference type="AlphaFoldDB" id="A0A1I6LTF7"/>
<gene>
    <name evidence="1" type="ORF">SAMN05421771_1247</name>
</gene>
<dbReference type="PANTHER" id="PTHR39441:SF1">
    <property type="entry name" value="DUF2252 DOMAIN-CONTAINING PROTEIN"/>
    <property type="match status" value="1"/>
</dbReference>
<dbReference type="SUPFAM" id="SSF56112">
    <property type="entry name" value="Protein kinase-like (PK-like)"/>
    <property type="match status" value="1"/>
</dbReference>
<accession>A0A1I6LTF7</accession>
<proteinExistence type="predicted"/>
<name>A0A1I6LTF7_9BACT</name>
<organism evidence="1 2">
    <name type="scientific">Granulicella pectinivorans</name>
    <dbReference type="NCBI Taxonomy" id="474950"/>
    <lineage>
        <taxon>Bacteria</taxon>
        <taxon>Pseudomonadati</taxon>
        <taxon>Acidobacteriota</taxon>
        <taxon>Terriglobia</taxon>
        <taxon>Terriglobales</taxon>
        <taxon>Acidobacteriaceae</taxon>
        <taxon>Granulicella</taxon>
    </lineage>
</organism>
<reference evidence="1 2" key="1">
    <citation type="submission" date="2016-10" db="EMBL/GenBank/DDBJ databases">
        <authorList>
            <person name="de Groot N.N."/>
        </authorList>
    </citation>
    <scope>NUCLEOTIDE SEQUENCE [LARGE SCALE GENOMIC DNA]</scope>
    <source>
        <strain evidence="1 2">DSM 21001</strain>
    </source>
</reference>
<dbReference type="EMBL" id="FOZL01000001">
    <property type="protein sequence ID" value="SFS06735.1"/>
    <property type="molecule type" value="Genomic_DNA"/>
</dbReference>
<dbReference type="Proteomes" id="UP000199024">
    <property type="component" value="Unassembled WGS sequence"/>
</dbReference>
<dbReference type="InterPro" id="IPR011009">
    <property type="entry name" value="Kinase-like_dom_sf"/>
</dbReference>
<evidence type="ECO:0000313" key="2">
    <source>
        <dbReference type="Proteomes" id="UP000199024"/>
    </source>
</evidence>